<sequence>MTDLVETIATTLLLMFSVLVAAISIRLLKIAAPLDRSRQHLDTRTSGFHGDLNGETLKNAIEEAVQLNAAASTRNPDPLIRLQSAVRLSPVSFTAAVADIPKSLREGRTVSIDLSSLDRRQASRLVDFCSGATSMCSGWIFHMTETAIILTPGLIIDQ</sequence>
<keyword evidence="1" id="KW-0472">Membrane</keyword>
<dbReference type="RefSeq" id="WP_208497076.1">
    <property type="nucleotide sequence ID" value="NZ_JAGFNP010000007.1"/>
</dbReference>
<accession>A0ABS3U5K7</accession>
<proteinExistence type="predicted"/>
<keyword evidence="2" id="KW-0132">Cell division</keyword>
<comment type="caution">
    <text evidence="2">The sequence shown here is derived from an EMBL/GenBank/DDBJ whole genome shotgun (WGS) entry which is preliminary data.</text>
</comment>
<evidence type="ECO:0000313" key="2">
    <source>
        <dbReference type="EMBL" id="MBO3734053.1"/>
    </source>
</evidence>
<protein>
    <submittedName>
        <fullName evidence="2">Cell division protein SepF</fullName>
    </submittedName>
</protein>
<reference evidence="2 3" key="1">
    <citation type="submission" date="2021-03" db="EMBL/GenBank/DDBJ databases">
        <title>Glycomyces sp. nov., a novel actinomycete isolated from soil.</title>
        <authorList>
            <person name="Yang X."/>
            <person name="Xu X."/>
        </authorList>
    </citation>
    <scope>NUCLEOTIDE SEQUENCE [LARGE SCALE GENOMIC DNA]</scope>
    <source>
        <strain evidence="2 3">NEAU-S30</strain>
    </source>
</reference>
<feature type="transmembrane region" description="Helical" evidence="1">
    <location>
        <begin position="6"/>
        <end position="28"/>
    </location>
</feature>
<dbReference type="InterPro" id="IPR038594">
    <property type="entry name" value="SepF-like_sf"/>
</dbReference>
<keyword evidence="2" id="KW-0131">Cell cycle</keyword>
<keyword evidence="1" id="KW-1133">Transmembrane helix</keyword>
<organism evidence="2 3">
    <name type="scientific">Glycomyces niveus</name>
    <dbReference type="NCBI Taxonomy" id="2820287"/>
    <lineage>
        <taxon>Bacteria</taxon>
        <taxon>Bacillati</taxon>
        <taxon>Actinomycetota</taxon>
        <taxon>Actinomycetes</taxon>
        <taxon>Glycomycetales</taxon>
        <taxon>Glycomycetaceae</taxon>
        <taxon>Glycomyces</taxon>
    </lineage>
</organism>
<dbReference type="Pfam" id="PF04472">
    <property type="entry name" value="SepF"/>
    <property type="match status" value="1"/>
</dbReference>
<dbReference type="InterPro" id="IPR007561">
    <property type="entry name" value="Cell_div_SepF/SepF-rel"/>
</dbReference>
<name>A0ABS3U5K7_9ACTN</name>
<dbReference type="EMBL" id="JAGFNP010000007">
    <property type="protein sequence ID" value="MBO3734053.1"/>
    <property type="molecule type" value="Genomic_DNA"/>
</dbReference>
<dbReference type="GO" id="GO:0051301">
    <property type="term" value="P:cell division"/>
    <property type="evidence" value="ECO:0007669"/>
    <property type="project" value="UniProtKB-KW"/>
</dbReference>
<evidence type="ECO:0000313" key="3">
    <source>
        <dbReference type="Proteomes" id="UP000681341"/>
    </source>
</evidence>
<keyword evidence="1" id="KW-0812">Transmembrane</keyword>
<dbReference type="Gene3D" id="3.30.110.150">
    <property type="entry name" value="SepF-like protein"/>
    <property type="match status" value="1"/>
</dbReference>
<evidence type="ECO:0000256" key="1">
    <source>
        <dbReference type="SAM" id="Phobius"/>
    </source>
</evidence>
<dbReference type="Proteomes" id="UP000681341">
    <property type="component" value="Unassembled WGS sequence"/>
</dbReference>
<keyword evidence="3" id="KW-1185">Reference proteome</keyword>
<gene>
    <name evidence="2" type="ORF">J5V16_14590</name>
</gene>